<feature type="region of interest" description="Disordered" evidence="5">
    <location>
        <begin position="1"/>
        <end position="24"/>
    </location>
</feature>
<dbReference type="PANTHER" id="PTHR43214:SF41">
    <property type="entry name" value="NITRATE_NITRITE RESPONSE REGULATOR PROTEIN NARP"/>
    <property type="match status" value="1"/>
</dbReference>
<dbReference type="CDD" id="cd06170">
    <property type="entry name" value="LuxR_C_like"/>
    <property type="match status" value="1"/>
</dbReference>
<dbReference type="InterPro" id="IPR016032">
    <property type="entry name" value="Sig_transdc_resp-reg_C-effctor"/>
</dbReference>
<dbReference type="InterPro" id="IPR039420">
    <property type="entry name" value="WalR-like"/>
</dbReference>
<dbReference type="InterPro" id="IPR001789">
    <property type="entry name" value="Sig_transdc_resp-reg_receiver"/>
</dbReference>
<dbReference type="Gene3D" id="1.10.10.10">
    <property type="entry name" value="Winged helix-like DNA-binding domain superfamily/Winged helix DNA-binding domain"/>
    <property type="match status" value="1"/>
</dbReference>
<sequence>MKNSSLDDVLGPEPERLRESRGGHGYETRHHAVSVWPDFLNSEPGRQVRVILIDDDPHIRRVIAGELCSDLRIDFVGQAHCARSGKRLISSTEFDVMIVDLHLGNGSGFELIEHMKHVRSHAEAIVVSVLDDEQRAIRAFELGATGYLVKSTWFGSFPQAVLQVWSGGASIAPNLARRLLQRFSTPAPAPAASDRGAALSERESQVLREISKGYTNQDIGERMALSVQTVNTHVRNIYRKLQVRSRAQAVAQATQQRLI</sequence>
<dbReference type="SUPFAM" id="SSF46894">
    <property type="entry name" value="C-terminal effector domain of the bipartite response regulators"/>
    <property type="match status" value="1"/>
</dbReference>
<keyword evidence="4" id="KW-0597">Phosphoprotein</keyword>
<dbReference type="PANTHER" id="PTHR43214">
    <property type="entry name" value="TWO-COMPONENT RESPONSE REGULATOR"/>
    <property type="match status" value="1"/>
</dbReference>
<evidence type="ECO:0000313" key="8">
    <source>
        <dbReference type="EMBL" id="MBL0427138.1"/>
    </source>
</evidence>
<gene>
    <name evidence="8" type="ORF">JI746_18630</name>
</gene>
<evidence type="ECO:0000259" key="6">
    <source>
        <dbReference type="PROSITE" id="PS50043"/>
    </source>
</evidence>
<dbReference type="InterPro" id="IPR000792">
    <property type="entry name" value="Tscrpt_reg_LuxR_C"/>
</dbReference>
<reference evidence="8 9" key="1">
    <citation type="journal article" date="2017" name="Int. J. Syst. Evol. Microbiol.">
        <title>Ramlibacter alkalitolerans sp. nov., alkali-tolerant bacterium isolated from soil of ginseng.</title>
        <authorList>
            <person name="Lee D.H."/>
            <person name="Cha C.J."/>
        </authorList>
    </citation>
    <scope>NUCLEOTIDE SEQUENCE [LARGE SCALE GENOMIC DNA]</scope>
    <source>
        <strain evidence="8 9">KACC 19305</strain>
    </source>
</reference>
<dbReference type="Pfam" id="PF00072">
    <property type="entry name" value="Response_reg"/>
    <property type="match status" value="1"/>
</dbReference>
<evidence type="ECO:0000256" key="4">
    <source>
        <dbReference type="PROSITE-ProRule" id="PRU00169"/>
    </source>
</evidence>
<dbReference type="InterPro" id="IPR011006">
    <property type="entry name" value="CheY-like_superfamily"/>
</dbReference>
<comment type="caution">
    <text evidence="8">The sequence shown here is derived from an EMBL/GenBank/DDBJ whole genome shotgun (WGS) entry which is preliminary data.</text>
</comment>
<feature type="compositionally biased region" description="Basic and acidic residues" evidence="5">
    <location>
        <begin position="13"/>
        <end position="24"/>
    </location>
</feature>
<dbReference type="SMART" id="SM00448">
    <property type="entry name" value="REC"/>
    <property type="match status" value="1"/>
</dbReference>
<dbReference type="SMART" id="SM00421">
    <property type="entry name" value="HTH_LUXR"/>
    <property type="match status" value="1"/>
</dbReference>
<dbReference type="SUPFAM" id="SSF52172">
    <property type="entry name" value="CheY-like"/>
    <property type="match status" value="1"/>
</dbReference>
<dbReference type="Proteomes" id="UP000622707">
    <property type="component" value="Unassembled WGS sequence"/>
</dbReference>
<keyword evidence="2" id="KW-0238">DNA-binding</keyword>
<evidence type="ECO:0000256" key="5">
    <source>
        <dbReference type="SAM" id="MobiDB-lite"/>
    </source>
</evidence>
<dbReference type="PROSITE" id="PS50110">
    <property type="entry name" value="RESPONSE_REGULATORY"/>
    <property type="match status" value="1"/>
</dbReference>
<protein>
    <submittedName>
        <fullName evidence="8">Response regulator transcription factor</fullName>
    </submittedName>
</protein>
<dbReference type="EMBL" id="JAEQND010000010">
    <property type="protein sequence ID" value="MBL0427138.1"/>
    <property type="molecule type" value="Genomic_DNA"/>
</dbReference>
<organism evidence="8 9">
    <name type="scientific">Ramlibacter alkalitolerans</name>
    <dbReference type="NCBI Taxonomy" id="2039631"/>
    <lineage>
        <taxon>Bacteria</taxon>
        <taxon>Pseudomonadati</taxon>
        <taxon>Pseudomonadota</taxon>
        <taxon>Betaproteobacteria</taxon>
        <taxon>Burkholderiales</taxon>
        <taxon>Comamonadaceae</taxon>
        <taxon>Ramlibacter</taxon>
    </lineage>
</organism>
<evidence type="ECO:0000313" key="9">
    <source>
        <dbReference type="Proteomes" id="UP000622707"/>
    </source>
</evidence>
<feature type="domain" description="Response regulatory" evidence="7">
    <location>
        <begin position="49"/>
        <end position="165"/>
    </location>
</feature>
<feature type="domain" description="HTH luxR-type" evidence="6">
    <location>
        <begin position="192"/>
        <end position="257"/>
    </location>
</feature>
<dbReference type="InterPro" id="IPR036388">
    <property type="entry name" value="WH-like_DNA-bd_sf"/>
</dbReference>
<keyword evidence="1" id="KW-0805">Transcription regulation</keyword>
<dbReference type="PRINTS" id="PR00038">
    <property type="entry name" value="HTHLUXR"/>
</dbReference>
<dbReference type="RefSeq" id="WP_201691757.1">
    <property type="nucleotide sequence ID" value="NZ_JAEQND010000010.1"/>
</dbReference>
<accession>A0ABS1JSA6</accession>
<dbReference type="CDD" id="cd00156">
    <property type="entry name" value="REC"/>
    <property type="match status" value="1"/>
</dbReference>
<dbReference type="Gene3D" id="3.40.50.2300">
    <property type="match status" value="1"/>
</dbReference>
<dbReference type="PROSITE" id="PS00622">
    <property type="entry name" value="HTH_LUXR_1"/>
    <property type="match status" value="1"/>
</dbReference>
<evidence type="ECO:0000256" key="1">
    <source>
        <dbReference type="ARBA" id="ARBA00023015"/>
    </source>
</evidence>
<keyword evidence="3" id="KW-0804">Transcription</keyword>
<dbReference type="Pfam" id="PF00196">
    <property type="entry name" value="GerE"/>
    <property type="match status" value="1"/>
</dbReference>
<name>A0ABS1JSA6_9BURK</name>
<dbReference type="PROSITE" id="PS50043">
    <property type="entry name" value="HTH_LUXR_2"/>
    <property type="match status" value="1"/>
</dbReference>
<proteinExistence type="predicted"/>
<evidence type="ECO:0000259" key="7">
    <source>
        <dbReference type="PROSITE" id="PS50110"/>
    </source>
</evidence>
<evidence type="ECO:0000256" key="3">
    <source>
        <dbReference type="ARBA" id="ARBA00023163"/>
    </source>
</evidence>
<keyword evidence="9" id="KW-1185">Reference proteome</keyword>
<feature type="modified residue" description="4-aspartylphosphate" evidence="4">
    <location>
        <position position="100"/>
    </location>
</feature>
<evidence type="ECO:0000256" key="2">
    <source>
        <dbReference type="ARBA" id="ARBA00023125"/>
    </source>
</evidence>